<evidence type="ECO:0000313" key="1">
    <source>
        <dbReference type="EMBL" id="MBX01045.1"/>
    </source>
</evidence>
<protein>
    <submittedName>
        <fullName evidence="1">Uncharacterized protein</fullName>
    </submittedName>
</protein>
<accession>A0A2P2K5M7</accession>
<organism evidence="1">
    <name type="scientific">Rhizophora mucronata</name>
    <name type="common">Asiatic mangrove</name>
    <dbReference type="NCBI Taxonomy" id="61149"/>
    <lineage>
        <taxon>Eukaryota</taxon>
        <taxon>Viridiplantae</taxon>
        <taxon>Streptophyta</taxon>
        <taxon>Embryophyta</taxon>
        <taxon>Tracheophyta</taxon>
        <taxon>Spermatophyta</taxon>
        <taxon>Magnoliopsida</taxon>
        <taxon>eudicotyledons</taxon>
        <taxon>Gunneridae</taxon>
        <taxon>Pentapetalae</taxon>
        <taxon>rosids</taxon>
        <taxon>fabids</taxon>
        <taxon>Malpighiales</taxon>
        <taxon>Rhizophoraceae</taxon>
        <taxon>Rhizophora</taxon>
    </lineage>
</organism>
<dbReference type="EMBL" id="GGEC01020561">
    <property type="protein sequence ID" value="MBX01045.1"/>
    <property type="molecule type" value="Transcribed_RNA"/>
</dbReference>
<dbReference type="AlphaFoldDB" id="A0A2P2K5M7"/>
<reference evidence="1" key="1">
    <citation type="submission" date="2018-02" db="EMBL/GenBank/DDBJ databases">
        <title>Rhizophora mucronata_Transcriptome.</title>
        <authorList>
            <person name="Meera S.P."/>
            <person name="Sreeshan A."/>
            <person name="Augustine A."/>
        </authorList>
    </citation>
    <scope>NUCLEOTIDE SEQUENCE</scope>
    <source>
        <tissue evidence="1">Leaf</tissue>
    </source>
</reference>
<proteinExistence type="predicted"/>
<name>A0A2P2K5M7_RHIMU</name>
<sequence>MVKVQNKCRLVAEMKITRDYLEDGEFGE</sequence>